<evidence type="ECO:0000313" key="2">
    <source>
        <dbReference type="EMBL" id="MDN5212195.1"/>
    </source>
</evidence>
<name>A0ABT8L5U8_9BACT</name>
<protein>
    <submittedName>
        <fullName evidence="2">Transmembrane 220 family protein</fullName>
    </submittedName>
</protein>
<gene>
    <name evidence="2" type="ORF">QQ020_09040</name>
</gene>
<reference evidence="2" key="1">
    <citation type="submission" date="2023-06" db="EMBL/GenBank/DDBJ databases">
        <title>Genomic of Agaribacillus aureum.</title>
        <authorList>
            <person name="Wang G."/>
        </authorList>
    </citation>
    <scope>NUCLEOTIDE SEQUENCE</scope>
    <source>
        <strain evidence="2">BMA12</strain>
    </source>
</reference>
<evidence type="ECO:0000313" key="3">
    <source>
        <dbReference type="Proteomes" id="UP001172083"/>
    </source>
</evidence>
<keyword evidence="3" id="KW-1185">Reference proteome</keyword>
<dbReference type="PANTHER" id="PTHR34262">
    <property type="entry name" value="TRANSMEMBRANE PROTEIN 220"/>
    <property type="match status" value="1"/>
</dbReference>
<dbReference type="RefSeq" id="WP_346757517.1">
    <property type="nucleotide sequence ID" value="NZ_JAUJEB010000001.1"/>
</dbReference>
<dbReference type="InterPro" id="IPR029377">
    <property type="entry name" value="TMEM220"/>
</dbReference>
<keyword evidence="1" id="KW-0472">Membrane</keyword>
<evidence type="ECO:0000256" key="1">
    <source>
        <dbReference type="SAM" id="Phobius"/>
    </source>
</evidence>
<keyword evidence="1" id="KW-1133">Transmembrane helix</keyword>
<feature type="transmembrane region" description="Helical" evidence="1">
    <location>
        <begin position="50"/>
        <end position="67"/>
    </location>
</feature>
<comment type="caution">
    <text evidence="2">The sequence shown here is derived from an EMBL/GenBank/DDBJ whole genome shotgun (WGS) entry which is preliminary data.</text>
</comment>
<keyword evidence="1 2" id="KW-0812">Transmembrane</keyword>
<proteinExistence type="predicted"/>
<sequence>MKILNIFLAIIFILFAVVQFNDPDPYFWVAIYGAVAAVSVFAIRQKYNRPFLIFLMVICVVGSIYYFPGLIELFSDHEIGDIAKSMKAEKPFIEKSRESLGLMMAFVVVFFQYSQAVKQKKHLSS</sequence>
<organism evidence="2 3">
    <name type="scientific">Agaribacillus aureus</name>
    <dbReference type="NCBI Taxonomy" id="3051825"/>
    <lineage>
        <taxon>Bacteria</taxon>
        <taxon>Pseudomonadati</taxon>
        <taxon>Bacteroidota</taxon>
        <taxon>Cytophagia</taxon>
        <taxon>Cytophagales</taxon>
        <taxon>Splendidivirgaceae</taxon>
        <taxon>Agaribacillus</taxon>
    </lineage>
</organism>
<feature type="transmembrane region" description="Helical" evidence="1">
    <location>
        <begin position="99"/>
        <end position="117"/>
    </location>
</feature>
<dbReference type="EMBL" id="JAUJEB010000001">
    <property type="protein sequence ID" value="MDN5212195.1"/>
    <property type="molecule type" value="Genomic_DNA"/>
</dbReference>
<accession>A0ABT8L5U8</accession>
<dbReference type="Pfam" id="PF15071">
    <property type="entry name" value="TMEM220"/>
    <property type="match status" value="1"/>
</dbReference>
<feature type="transmembrane region" description="Helical" evidence="1">
    <location>
        <begin position="26"/>
        <end position="43"/>
    </location>
</feature>
<dbReference type="PANTHER" id="PTHR34262:SF1">
    <property type="entry name" value="TRANSMEMBRANE PROTEIN 220"/>
    <property type="match status" value="1"/>
</dbReference>
<dbReference type="Proteomes" id="UP001172083">
    <property type="component" value="Unassembled WGS sequence"/>
</dbReference>